<feature type="region of interest" description="Disordered" evidence="3">
    <location>
        <begin position="132"/>
        <end position="151"/>
    </location>
</feature>
<sequence>MTEIFEAVRKDIADEHAAIIQYLYHAYSTPDEEIRGKLESIARDEMRHFKWLNEWLVKHGQKPAIERSSLVSTGTLKSLIEADIKAEIDAISQYIDHKAMTDDKELIALIDRIIADERSHRTEFEKLLEELESKASAESDNPSGPSEGPALGAHEAALLQQALEHEYTSLLQYLYHYFTTGGSDEYEDFSIDEMKHFGWFAEALAERGYQPLLEHKVGEVKTAPEDAAKSNLSLEEEAIRKFSEAREKIRDGEVKEIFELALEHENYHAFSLKKMLEKLEKASGKKFTVGSLKELKDKEK</sequence>
<gene>
    <name evidence="5" type="ORF">SAMN05660826_01910</name>
</gene>
<dbReference type="Pfam" id="PF00210">
    <property type="entry name" value="Ferritin"/>
    <property type="match status" value="1"/>
</dbReference>
<dbReference type="EMBL" id="FRCR01000012">
    <property type="protein sequence ID" value="SHM77197.1"/>
    <property type="molecule type" value="Genomic_DNA"/>
</dbReference>
<organism evidence="5 6">
    <name type="scientific">Caldanaerovirga acetigignens</name>
    <dbReference type="NCBI Taxonomy" id="447595"/>
    <lineage>
        <taxon>Bacteria</taxon>
        <taxon>Bacillati</taxon>
        <taxon>Bacillota</taxon>
        <taxon>Clostridia</taxon>
        <taxon>Thermosediminibacterales</taxon>
        <taxon>Thermosediminibacteraceae</taxon>
        <taxon>Caldanaerovirga</taxon>
    </lineage>
</organism>
<dbReference type="PANTHER" id="PTHR30295:SF0">
    <property type="entry name" value="BACTERIOFERRITIN"/>
    <property type="match status" value="1"/>
</dbReference>
<dbReference type="STRING" id="447595.SAMN05660826_01910"/>
<feature type="domain" description="Ferritin/DPS" evidence="4">
    <location>
        <begin position="7"/>
        <end position="132"/>
    </location>
</feature>
<dbReference type="AlphaFoldDB" id="A0A1M7LGY2"/>
<evidence type="ECO:0000313" key="6">
    <source>
        <dbReference type="Proteomes" id="UP000184375"/>
    </source>
</evidence>
<dbReference type="Proteomes" id="UP000184375">
    <property type="component" value="Unassembled WGS sequence"/>
</dbReference>
<dbReference type="InterPro" id="IPR009078">
    <property type="entry name" value="Ferritin-like_SF"/>
</dbReference>
<dbReference type="OrthoDB" id="9791649at2"/>
<dbReference type="CDD" id="cd00657">
    <property type="entry name" value="Ferritin_like"/>
    <property type="match status" value="1"/>
</dbReference>
<keyword evidence="1" id="KW-0409">Iron storage</keyword>
<evidence type="ECO:0000256" key="3">
    <source>
        <dbReference type="SAM" id="MobiDB-lite"/>
    </source>
</evidence>
<name>A0A1M7LGY2_9FIRM</name>
<dbReference type="SUPFAM" id="SSF47240">
    <property type="entry name" value="Ferritin-like"/>
    <property type="match status" value="2"/>
</dbReference>
<keyword evidence="6" id="KW-1185">Reference proteome</keyword>
<protein>
    <submittedName>
        <fullName evidence="5">Bacterioferritin</fullName>
    </submittedName>
</protein>
<dbReference type="GO" id="GO:0008199">
    <property type="term" value="F:ferric iron binding"/>
    <property type="evidence" value="ECO:0007669"/>
    <property type="project" value="InterPro"/>
</dbReference>
<dbReference type="InterPro" id="IPR012347">
    <property type="entry name" value="Ferritin-like"/>
</dbReference>
<evidence type="ECO:0000259" key="4">
    <source>
        <dbReference type="Pfam" id="PF00210"/>
    </source>
</evidence>
<evidence type="ECO:0000313" key="5">
    <source>
        <dbReference type="EMBL" id="SHM77197.1"/>
    </source>
</evidence>
<dbReference type="GO" id="GO:0004322">
    <property type="term" value="F:ferroxidase activity"/>
    <property type="evidence" value="ECO:0007669"/>
    <property type="project" value="TreeGrafter"/>
</dbReference>
<dbReference type="RefSeq" id="WP_073257885.1">
    <property type="nucleotide sequence ID" value="NZ_FRCR01000012.1"/>
</dbReference>
<dbReference type="PANTHER" id="PTHR30295">
    <property type="entry name" value="BACTERIOFERRITIN"/>
    <property type="match status" value="1"/>
</dbReference>
<evidence type="ECO:0000256" key="1">
    <source>
        <dbReference type="ARBA" id="ARBA00022434"/>
    </source>
</evidence>
<dbReference type="GO" id="GO:0006879">
    <property type="term" value="P:intracellular iron ion homeostasis"/>
    <property type="evidence" value="ECO:0007669"/>
    <property type="project" value="UniProtKB-KW"/>
</dbReference>
<dbReference type="Gene3D" id="1.20.1260.10">
    <property type="match status" value="2"/>
</dbReference>
<dbReference type="GO" id="GO:0020037">
    <property type="term" value="F:heme binding"/>
    <property type="evidence" value="ECO:0007669"/>
    <property type="project" value="TreeGrafter"/>
</dbReference>
<accession>A0A1M7LGY2</accession>
<keyword evidence="2" id="KW-0408">Iron</keyword>
<reference evidence="6" key="1">
    <citation type="submission" date="2016-11" db="EMBL/GenBank/DDBJ databases">
        <authorList>
            <person name="Varghese N."/>
            <person name="Submissions S."/>
        </authorList>
    </citation>
    <scope>NUCLEOTIDE SEQUENCE [LARGE SCALE GENOMIC DNA]</scope>
    <source>
        <strain evidence="6">DSM 18802</strain>
    </source>
</reference>
<dbReference type="InterPro" id="IPR008331">
    <property type="entry name" value="Ferritin_DPS_dom"/>
</dbReference>
<proteinExistence type="predicted"/>
<evidence type="ECO:0000256" key="2">
    <source>
        <dbReference type="ARBA" id="ARBA00023004"/>
    </source>
</evidence>
<dbReference type="GO" id="GO:0005829">
    <property type="term" value="C:cytosol"/>
    <property type="evidence" value="ECO:0007669"/>
    <property type="project" value="TreeGrafter"/>
</dbReference>